<dbReference type="PANTHER" id="PTHR32063">
    <property type="match status" value="1"/>
</dbReference>
<name>A0A3B0ZDL7_9ZZZZ</name>
<reference evidence="2" key="1">
    <citation type="submission" date="2018-06" db="EMBL/GenBank/DDBJ databases">
        <authorList>
            <person name="Zhirakovskaya E."/>
        </authorList>
    </citation>
    <scope>NUCLEOTIDE SEQUENCE</scope>
</reference>
<dbReference type="InterPro" id="IPR027463">
    <property type="entry name" value="AcrB_DN_DC_subdom"/>
</dbReference>
<evidence type="ECO:0000313" key="2">
    <source>
        <dbReference type="EMBL" id="VAW91515.1"/>
    </source>
</evidence>
<evidence type="ECO:0008006" key="3">
    <source>
        <dbReference type="Google" id="ProtNLM"/>
    </source>
</evidence>
<dbReference type="SUPFAM" id="SSF82714">
    <property type="entry name" value="Multidrug efflux transporter AcrB TolC docking domain, DN and DC subdomains"/>
    <property type="match status" value="2"/>
</dbReference>
<organism evidence="2">
    <name type="scientific">hydrothermal vent metagenome</name>
    <dbReference type="NCBI Taxonomy" id="652676"/>
    <lineage>
        <taxon>unclassified sequences</taxon>
        <taxon>metagenomes</taxon>
        <taxon>ecological metagenomes</taxon>
    </lineage>
</organism>
<dbReference type="Gene3D" id="3.30.70.1440">
    <property type="entry name" value="Multidrug efflux transporter AcrB pore domain"/>
    <property type="match status" value="1"/>
</dbReference>
<feature type="transmembrane region" description="Helical" evidence="1">
    <location>
        <begin position="917"/>
        <end position="941"/>
    </location>
</feature>
<feature type="transmembrane region" description="Helical" evidence="1">
    <location>
        <begin position="962"/>
        <end position="982"/>
    </location>
</feature>
<protein>
    <recommendedName>
        <fullName evidence="3">Acriflavin resistance protein</fullName>
    </recommendedName>
</protein>
<gene>
    <name evidence="2" type="ORF">MNBD_GAMMA23-1032</name>
</gene>
<feature type="transmembrane region" description="Helical" evidence="1">
    <location>
        <begin position="388"/>
        <end position="408"/>
    </location>
</feature>
<proteinExistence type="predicted"/>
<feature type="transmembrane region" description="Helical" evidence="1">
    <location>
        <begin position="12"/>
        <end position="31"/>
    </location>
</feature>
<dbReference type="Gene3D" id="3.30.70.1320">
    <property type="entry name" value="Multidrug efflux transporter AcrB pore domain like"/>
    <property type="match status" value="1"/>
</dbReference>
<evidence type="ECO:0000256" key="1">
    <source>
        <dbReference type="SAM" id="Phobius"/>
    </source>
</evidence>
<dbReference type="GO" id="GO:0042910">
    <property type="term" value="F:xenobiotic transmembrane transporter activity"/>
    <property type="evidence" value="ECO:0007669"/>
    <property type="project" value="TreeGrafter"/>
</dbReference>
<feature type="transmembrane region" description="Helical" evidence="1">
    <location>
        <begin position="330"/>
        <end position="352"/>
    </location>
</feature>
<dbReference type="AlphaFoldDB" id="A0A3B0ZDL7"/>
<feature type="transmembrane region" description="Helical" evidence="1">
    <location>
        <begin position="364"/>
        <end position="382"/>
    </location>
</feature>
<feature type="transmembrane region" description="Helical" evidence="1">
    <location>
        <begin position="1002"/>
        <end position="1023"/>
    </location>
</feature>
<sequence>MKNILAFFVQRTLIVNLISIFIILLGIYAMLTINREAFPNVNLDNIAIGFSYPGASPEEIEQLIITPIEQELKSLDGINKMTSVAFPSSGNINLEVAANSINRARMISDVQLAIDQAKLPLDLPYDPVVTEIDGRIFPIIQLAIAAPLSKLDLKRLGDKIKDDLLNIKGVAKVRLQGDRKAELSIIVDPKKLHQQRISITEIESLLQSWNINAPGGELDTRDGQKTLRIVGQFSSPEDAANLIIRANEYGAGVRLGDVATVKESLVKASLYYEVNAKPAMAILVMKKVDADIITTVNRVKDYIKSIPDTYGKDIKVSTFRDFSKNTKLRLSVLSTNAIVGLFLVFICLVAFLRPSVALTTTIGLPIVFFIGLYTLSVMGITLNLVSMLGFIMVLGMLVDDAIIVGENITYHMEQNMPPLKAAVVGSYELMGPVITTILTTIAAFIPMLFMSGILGKFIVSIPIVVIMLLIFSLLESFLILPSHVAHFARPKVKFVERKWLVAMESIYARVLEKSIRYRKSTVFLSVIILVLAVAFALMTMKFELFPEEGIEEFFVQVAAEPGTNLEEMKSTLNKLSGDITERVDQKKIDMILITTGKTSTDQGDPLSQRGSRFGQLQVVYIASILRPQHNAANEMVSIIDELTKHYPQLTISLQKKKPGPPSGRALQVEITGTNRESIVNVATRLQSYVKAIKGVLTVESDLQRGDNELRIILDRKKATYAGVNLLTVSKNIRAIGSGLRVSTIRRGTKEVDVTIRFPNSKENNIEYLRSIEIPNNRGGLIPLGKIAKIIEQPALSTIRHAEGSQVIRVVANIDTAIIKSNELNRLVKKNEQQWLGSSTSRVSIHYGGEQEKNQESIRDLVIAFGFALIGIFFILAIQFNNVGYPLAVMLAIPFGAVGIIISFYLHDLFWKPLPLSFFSLMGMVALTGVVVNSSMILLVFVQRALKEGITAKDAIILAGRRRLRAVVLTALTTVVGLLPTAYGWGGMDPFVSPMALSLSWGLIFATFVTLITIPAVMAIAFGVKN</sequence>
<dbReference type="EMBL" id="UOFT01000011">
    <property type="protein sequence ID" value="VAW91515.1"/>
    <property type="molecule type" value="Genomic_DNA"/>
</dbReference>
<feature type="transmembrane region" description="Helical" evidence="1">
    <location>
        <begin position="860"/>
        <end position="879"/>
    </location>
</feature>
<keyword evidence="1" id="KW-1133">Transmembrane helix</keyword>
<feature type="transmembrane region" description="Helical" evidence="1">
    <location>
        <begin position="886"/>
        <end position="905"/>
    </location>
</feature>
<dbReference type="PRINTS" id="PR00702">
    <property type="entry name" value="ACRIFLAVINRP"/>
</dbReference>
<accession>A0A3B0ZDL7</accession>
<keyword evidence="1" id="KW-0812">Transmembrane</keyword>
<dbReference type="Gene3D" id="3.30.2090.10">
    <property type="entry name" value="Multidrug efflux transporter AcrB TolC docking domain, DN and DC subdomains"/>
    <property type="match status" value="2"/>
</dbReference>
<dbReference type="PANTHER" id="PTHR32063:SF33">
    <property type="entry name" value="RND SUPERFAMILY EFFLUX PUMP PERMEASE COMPONENT"/>
    <property type="match status" value="1"/>
</dbReference>
<feature type="transmembrane region" description="Helical" evidence="1">
    <location>
        <begin position="429"/>
        <end position="451"/>
    </location>
</feature>
<dbReference type="SUPFAM" id="SSF82866">
    <property type="entry name" value="Multidrug efflux transporter AcrB transmembrane domain"/>
    <property type="match status" value="2"/>
</dbReference>
<feature type="transmembrane region" description="Helical" evidence="1">
    <location>
        <begin position="521"/>
        <end position="540"/>
    </location>
</feature>
<feature type="transmembrane region" description="Helical" evidence="1">
    <location>
        <begin position="457"/>
        <end position="480"/>
    </location>
</feature>
<dbReference type="GO" id="GO:0005886">
    <property type="term" value="C:plasma membrane"/>
    <property type="evidence" value="ECO:0007669"/>
    <property type="project" value="TreeGrafter"/>
</dbReference>
<dbReference type="Pfam" id="PF00873">
    <property type="entry name" value="ACR_tran"/>
    <property type="match status" value="1"/>
</dbReference>
<dbReference type="InterPro" id="IPR001036">
    <property type="entry name" value="Acrflvin-R"/>
</dbReference>
<dbReference type="Gene3D" id="1.20.1640.10">
    <property type="entry name" value="Multidrug efflux transporter AcrB transmembrane domain"/>
    <property type="match status" value="2"/>
</dbReference>
<keyword evidence="1" id="KW-0472">Membrane</keyword>
<dbReference type="SUPFAM" id="SSF82693">
    <property type="entry name" value="Multidrug efflux transporter AcrB pore domain, PN1, PN2, PC1 and PC2 subdomains"/>
    <property type="match status" value="2"/>
</dbReference>
<dbReference type="Gene3D" id="3.30.70.1430">
    <property type="entry name" value="Multidrug efflux transporter AcrB pore domain"/>
    <property type="match status" value="2"/>
</dbReference>